<dbReference type="Proteomes" id="UP000708148">
    <property type="component" value="Unassembled WGS sequence"/>
</dbReference>
<dbReference type="EMBL" id="CAJHUC010002472">
    <property type="protein sequence ID" value="CAD7703874.1"/>
    <property type="molecule type" value="Genomic_DNA"/>
</dbReference>
<sequence length="348" mass="38236">MADDGVYVYFQATTPLGMRNPKEFAKLRPWETYVFDTNTRAVAAIFGWEAPGFDLDAAAAIFDENKQCLDFVWWDNPNNESSSIAFLTKDNTAASSHPGDKEALKIDFQRVPANVTHILLVANVYSKDASMDDVRSVSLRVSDGPKDLFTYAVTTGLEGTSMLMGTMLRNGPYWSFVSMKQPVLARTVTEVMYDGSNLRGINALDGTPLRRLRLGLAVRTARNITSMDNELFGSRKSCNPVMVVSHAGQRHESDVVTNSYFPVFAMEPIDLGEAKPTDSSVIEVQCYHREEGCEDEWLGVVKVCVGGLTAKGPGSHAVWLPLSGTKEKKASGKVFTGTVQLEVNLTDL</sequence>
<dbReference type="InterPro" id="IPR000008">
    <property type="entry name" value="C2_dom"/>
</dbReference>
<dbReference type="InterPro" id="IPR051324">
    <property type="entry name" value="Stress/Tellurium_Resist"/>
</dbReference>
<dbReference type="OrthoDB" id="67700at2759"/>
<proteinExistence type="predicted"/>
<dbReference type="AlphaFoldDB" id="A0A8S1J9G9"/>
<dbReference type="Gene3D" id="2.60.60.30">
    <property type="entry name" value="sav2460 like domains"/>
    <property type="match status" value="1"/>
</dbReference>
<keyword evidence="3" id="KW-1185">Reference proteome</keyword>
<evidence type="ECO:0000313" key="3">
    <source>
        <dbReference type="Proteomes" id="UP000708148"/>
    </source>
</evidence>
<name>A0A8S1J9G9_9CHLO</name>
<reference evidence="2" key="1">
    <citation type="submission" date="2020-12" db="EMBL/GenBank/DDBJ databases">
        <authorList>
            <person name="Iha C."/>
        </authorList>
    </citation>
    <scope>NUCLEOTIDE SEQUENCE</scope>
</reference>
<evidence type="ECO:0000259" key="1">
    <source>
        <dbReference type="PROSITE" id="PS50004"/>
    </source>
</evidence>
<dbReference type="PROSITE" id="PS50004">
    <property type="entry name" value="C2"/>
    <property type="match status" value="1"/>
</dbReference>
<dbReference type="InterPro" id="IPR035892">
    <property type="entry name" value="C2_domain_sf"/>
</dbReference>
<dbReference type="PANTHER" id="PTHR32097:SF17">
    <property type="entry name" value="CAMP-BINDING PROTEIN 1-RELATED"/>
    <property type="match status" value="1"/>
</dbReference>
<evidence type="ECO:0000313" key="2">
    <source>
        <dbReference type="EMBL" id="CAD7703874.1"/>
    </source>
</evidence>
<dbReference type="Gene3D" id="2.60.40.150">
    <property type="entry name" value="C2 domain"/>
    <property type="match status" value="1"/>
</dbReference>
<accession>A0A8S1J9G9</accession>
<dbReference type="SUPFAM" id="SSF49562">
    <property type="entry name" value="C2 domain (Calcium/lipid-binding domain, CaLB)"/>
    <property type="match status" value="1"/>
</dbReference>
<organism evidence="2 3">
    <name type="scientific">Ostreobium quekettii</name>
    <dbReference type="NCBI Taxonomy" id="121088"/>
    <lineage>
        <taxon>Eukaryota</taxon>
        <taxon>Viridiplantae</taxon>
        <taxon>Chlorophyta</taxon>
        <taxon>core chlorophytes</taxon>
        <taxon>Ulvophyceae</taxon>
        <taxon>TCBD clade</taxon>
        <taxon>Bryopsidales</taxon>
        <taxon>Ostreobineae</taxon>
        <taxon>Ostreobiaceae</taxon>
        <taxon>Ostreobium</taxon>
    </lineage>
</organism>
<dbReference type="Pfam" id="PF02342">
    <property type="entry name" value="TerD"/>
    <property type="match status" value="1"/>
</dbReference>
<protein>
    <recommendedName>
        <fullName evidence="1">C2 domain-containing protein</fullName>
    </recommendedName>
</protein>
<dbReference type="Pfam" id="PF00168">
    <property type="entry name" value="C2"/>
    <property type="match status" value="1"/>
</dbReference>
<dbReference type="InterPro" id="IPR003325">
    <property type="entry name" value="TerD"/>
</dbReference>
<feature type="domain" description="C2" evidence="1">
    <location>
        <begin position="195"/>
        <end position="320"/>
    </location>
</feature>
<dbReference type="PANTHER" id="PTHR32097">
    <property type="entry name" value="CAMP-BINDING PROTEIN 1-RELATED"/>
    <property type="match status" value="1"/>
</dbReference>
<comment type="caution">
    <text evidence="2">The sequence shown here is derived from an EMBL/GenBank/DDBJ whole genome shotgun (WGS) entry which is preliminary data.</text>
</comment>
<gene>
    <name evidence="2" type="ORF">OSTQU699_LOCUS9231</name>
</gene>